<keyword evidence="1" id="KW-0472">Membrane</keyword>
<accession>A0A221T1F8</accession>
<feature type="transmembrane region" description="Helical" evidence="1">
    <location>
        <begin position="185"/>
        <end position="209"/>
    </location>
</feature>
<protein>
    <submittedName>
        <fullName evidence="2">Uncharacterized protein</fullName>
    </submittedName>
</protein>
<dbReference type="Proteomes" id="UP000259030">
    <property type="component" value="Plasmid pDFI1"/>
</dbReference>
<organism evidence="2 3">
    <name type="scientific">Deinococcus ficus</name>
    <dbReference type="NCBI Taxonomy" id="317577"/>
    <lineage>
        <taxon>Bacteria</taxon>
        <taxon>Thermotogati</taxon>
        <taxon>Deinococcota</taxon>
        <taxon>Deinococci</taxon>
        <taxon>Deinococcales</taxon>
        <taxon>Deinococcaceae</taxon>
        <taxon>Deinococcus</taxon>
    </lineage>
</organism>
<feature type="transmembrane region" description="Helical" evidence="1">
    <location>
        <begin position="438"/>
        <end position="458"/>
    </location>
</feature>
<feature type="transmembrane region" description="Helical" evidence="1">
    <location>
        <begin position="128"/>
        <end position="149"/>
    </location>
</feature>
<dbReference type="EMBL" id="CP021082">
    <property type="protein sequence ID" value="ASN82724.1"/>
    <property type="molecule type" value="Genomic_DNA"/>
</dbReference>
<feature type="transmembrane region" description="Helical" evidence="1">
    <location>
        <begin position="311"/>
        <end position="333"/>
    </location>
</feature>
<name>A0A221T1F8_9DEIO</name>
<keyword evidence="1" id="KW-0812">Transmembrane</keyword>
<feature type="transmembrane region" description="Helical" evidence="1">
    <location>
        <begin position="161"/>
        <end position="179"/>
    </location>
</feature>
<dbReference type="KEGG" id="dfc:DFI_16335"/>
<evidence type="ECO:0000313" key="3">
    <source>
        <dbReference type="Proteomes" id="UP000259030"/>
    </source>
</evidence>
<dbReference type="AlphaFoldDB" id="A0A221T1F8"/>
<feature type="transmembrane region" description="Helical" evidence="1">
    <location>
        <begin position="354"/>
        <end position="375"/>
    </location>
</feature>
<geneLocation type="plasmid" evidence="3">
    <name>pdfi1</name>
</geneLocation>
<feature type="transmembrane region" description="Helical" evidence="1">
    <location>
        <begin position="216"/>
        <end position="234"/>
    </location>
</feature>
<keyword evidence="2" id="KW-0614">Plasmid</keyword>
<feature type="transmembrane region" description="Helical" evidence="1">
    <location>
        <begin position="281"/>
        <end position="305"/>
    </location>
</feature>
<evidence type="ECO:0000313" key="2">
    <source>
        <dbReference type="EMBL" id="ASN82724.1"/>
    </source>
</evidence>
<keyword evidence="3" id="KW-1185">Reference proteome</keyword>
<evidence type="ECO:0000256" key="1">
    <source>
        <dbReference type="SAM" id="Phobius"/>
    </source>
</evidence>
<keyword evidence="1" id="KW-1133">Transmembrane helix</keyword>
<sequence length="464" mass="47541">MGAPSSRPALISARPTCTDVQAHLPVTQPALHPDELAARLEAEGLTDVLARQQYGEPSVFAYADQLFRAQAALATTARHVEGATAPPVAWTGLLRGVVYALPGAAMALTVSLLATLPAGAPRGLSHALTAAVMLAWGWSQGFAVTGYRLSGAAQRRFVQRATLGVVPFGALAGAALSALQSGSTLADVLSCALITAFTAAVLCASSALLILRLVPLAVLAYLPACAGLLAQAAGHPFQPGLALGAVLSAAALPGAALFLHRPGPAGPVLPAPGWPAVSGNALSAWACAGFVALTWGVAPGVPGWAQGALPLLLPVILSLGIMEVLAEFTFRALRRHAAQHHSLTAVRRRAWRTALRSLIVYAAALLTLLLVSVGLSRPDTLQQPQALLLLILPALLYGSALMFGTLSATAGAPWWALAAWVLGIAALLSPLVTLPYGAVLAAALPVLVMAAGVHRALLHPHTYL</sequence>
<feature type="transmembrane region" description="Helical" evidence="1">
    <location>
        <begin position="240"/>
        <end position="260"/>
    </location>
</feature>
<reference evidence="2 3" key="1">
    <citation type="submission" date="2017-05" db="EMBL/GenBank/DDBJ databases">
        <title>The complete genome sequence of Deinococcus ficus isolated from the rhizosphere of the Ficus religiosa L. in Taiwan.</title>
        <authorList>
            <person name="Wu K.-M."/>
            <person name="Liao T.-L."/>
            <person name="Liu Y.-M."/>
            <person name="Young C.-C."/>
            <person name="Tsai S.-F."/>
        </authorList>
    </citation>
    <scope>NUCLEOTIDE SEQUENCE [LARGE SCALE GENOMIC DNA]</scope>
    <source>
        <strain evidence="2 3">CC-FR2-10</strain>
        <plasmid evidence="3">pdfi1</plasmid>
    </source>
</reference>
<feature type="transmembrane region" description="Helical" evidence="1">
    <location>
        <begin position="97"/>
        <end position="116"/>
    </location>
</feature>
<proteinExistence type="predicted"/>
<dbReference type="RefSeq" id="WP_043779160.1">
    <property type="nucleotide sequence ID" value="NZ_CP021082.1"/>
</dbReference>
<feature type="transmembrane region" description="Helical" evidence="1">
    <location>
        <begin position="414"/>
        <end position="432"/>
    </location>
</feature>
<feature type="transmembrane region" description="Helical" evidence="1">
    <location>
        <begin position="387"/>
        <end position="407"/>
    </location>
</feature>
<gene>
    <name evidence="2" type="ORF">DFI_16335</name>
</gene>